<dbReference type="InterPro" id="IPR013324">
    <property type="entry name" value="RNA_pol_sigma_r3/r4-like"/>
</dbReference>
<dbReference type="EMBL" id="JASCXX010000026">
    <property type="protein sequence ID" value="MDI6450972.1"/>
    <property type="molecule type" value="Genomic_DNA"/>
</dbReference>
<evidence type="ECO:0000256" key="3">
    <source>
        <dbReference type="ARBA" id="ARBA00023082"/>
    </source>
</evidence>
<dbReference type="SUPFAM" id="SSF88946">
    <property type="entry name" value="Sigma2 domain of RNA polymerase sigma factors"/>
    <property type="match status" value="1"/>
</dbReference>
<keyword evidence="4" id="KW-0238">DNA-binding</keyword>
<dbReference type="AlphaFoldDB" id="A0AAW6U336"/>
<evidence type="ECO:0000259" key="6">
    <source>
        <dbReference type="Pfam" id="PF04542"/>
    </source>
</evidence>
<dbReference type="InterPro" id="IPR007627">
    <property type="entry name" value="RNA_pol_sigma70_r2"/>
</dbReference>
<dbReference type="InterPro" id="IPR014284">
    <property type="entry name" value="RNA_pol_sigma-70_dom"/>
</dbReference>
<dbReference type="InterPro" id="IPR039425">
    <property type="entry name" value="RNA_pol_sigma-70-like"/>
</dbReference>
<evidence type="ECO:0000256" key="4">
    <source>
        <dbReference type="ARBA" id="ARBA00023125"/>
    </source>
</evidence>
<keyword evidence="3" id="KW-0731">Sigma factor</keyword>
<dbReference type="GO" id="GO:0006352">
    <property type="term" value="P:DNA-templated transcription initiation"/>
    <property type="evidence" value="ECO:0007669"/>
    <property type="project" value="InterPro"/>
</dbReference>
<dbReference type="Pfam" id="PF08281">
    <property type="entry name" value="Sigma70_r4_2"/>
    <property type="match status" value="1"/>
</dbReference>
<dbReference type="InterPro" id="IPR036388">
    <property type="entry name" value="WH-like_DNA-bd_sf"/>
</dbReference>
<dbReference type="InterPro" id="IPR013249">
    <property type="entry name" value="RNA_pol_sigma70_r4_t2"/>
</dbReference>
<dbReference type="RefSeq" id="WP_349246379.1">
    <property type="nucleotide sequence ID" value="NZ_JASCXX010000026.1"/>
</dbReference>
<evidence type="ECO:0000256" key="5">
    <source>
        <dbReference type="ARBA" id="ARBA00023163"/>
    </source>
</evidence>
<gene>
    <name evidence="8" type="ORF">QJ522_18065</name>
</gene>
<evidence type="ECO:0000313" key="9">
    <source>
        <dbReference type="Proteomes" id="UP001431776"/>
    </source>
</evidence>
<sequence length="189" mass="21105">MSCEAGWFMLEDKLLILRFNRGQKDALHRLYDKYKDDLVTLAAALLLDGSVAEDVVHDVFLAFIGSTGRFRLTGSLKGYLLTCVANRARNHNKAARRRVARALEDVPEAGSEAMGPDRAAIFGEQFDLLSAALEQLPYEQREVLLLRSQGQMRFAAIARAQGVSVNTVQGRYRYAIKKLQSLLDSEADQ</sequence>
<evidence type="ECO:0000259" key="7">
    <source>
        <dbReference type="Pfam" id="PF08281"/>
    </source>
</evidence>
<dbReference type="PANTHER" id="PTHR43133:SF8">
    <property type="entry name" value="RNA POLYMERASE SIGMA FACTOR HI_1459-RELATED"/>
    <property type="match status" value="1"/>
</dbReference>
<dbReference type="NCBIfam" id="TIGR02937">
    <property type="entry name" value="sigma70-ECF"/>
    <property type="match status" value="1"/>
</dbReference>
<comment type="caution">
    <text evidence="8">The sequence shown here is derived from an EMBL/GenBank/DDBJ whole genome shotgun (WGS) entry which is preliminary data.</text>
</comment>
<proteinExistence type="inferred from homology"/>
<protein>
    <submittedName>
        <fullName evidence="8">Sigma-70 family RNA polymerase sigma factor</fullName>
    </submittedName>
</protein>
<dbReference type="GO" id="GO:0016987">
    <property type="term" value="F:sigma factor activity"/>
    <property type="evidence" value="ECO:0007669"/>
    <property type="project" value="UniProtKB-KW"/>
</dbReference>
<organism evidence="8 9">
    <name type="scientific">Anaerobaca lacustris</name>
    <dbReference type="NCBI Taxonomy" id="3044600"/>
    <lineage>
        <taxon>Bacteria</taxon>
        <taxon>Pseudomonadati</taxon>
        <taxon>Planctomycetota</taxon>
        <taxon>Phycisphaerae</taxon>
        <taxon>Sedimentisphaerales</taxon>
        <taxon>Anaerobacaceae</taxon>
        <taxon>Anaerobaca</taxon>
    </lineage>
</organism>
<dbReference type="Gene3D" id="1.10.1740.10">
    <property type="match status" value="1"/>
</dbReference>
<dbReference type="CDD" id="cd06171">
    <property type="entry name" value="Sigma70_r4"/>
    <property type="match status" value="1"/>
</dbReference>
<feature type="domain" description="RNA polymerase sigma-70 region 2" evidence="6">
    <location>
        <begin position="30"/>
        <end position="97"/>
    </location>
</feature>
<dbReference type="Pfam" id="PF04542">
    <property type="entry name" value="Sigma70_r2"/>
    <property type="match status" value="1"/>
</dbReference>
<accession>A0AAW6U336</accession>
<dbReference type="GO" id="GO:0003677">
    <property type="term" value="F:DNA binding"/>
    <property type="evidence" value="ECO:0007669"/>
    <property type="project" value="UniProtKB-KW"/>
</dbReference>
<keyword evidence="2" id="KW-0805">Transcription regulation</keyword>
<feature type="domain" description="RNA polymerase sigma factor 70 region 4 type 2" evidence="7">
    <location>
        <begin position="128"/>
        <end position="179"/>
    </location>
</feature>
<dbReference type="InterPro" id="IPR013325">
    <property type="entry name" value="RNA_pol_sigma_r2"/>
</dbReference>
<evidence type="ECO:0000313" key="8">
    <source>
        <dbReference type="EMBL" id="MDI6450972.1"/>
    </source>
</evidence>
<keyword evidence="5" id="KW-0804">Transcription</keyword>
<name>A0AAW6U336_9BACT</name>
<evidence type="ECO:0000256" key="1">
    <source>
        <dbReference type="ARBA" id="ARBA00010641"/>
    </source>
</evidence>
<dbReference type="Gene3D" id="1.10.10.10">
    <property type="entry name" value="Winged helix-like DNA-binding domain superfamily/Winged helix DNA-binding domain"/>
    <property type="match status" value="1"/>
</dbReference>
<dbReference type="SUPFAM" id="SSF88659">
    <property type="entry name" value="Sigma3 and sigma4 domains of RNA polymerase sigma factors"/>
    <property type="match status" value="1"/>
</dbReference>
<dbReference type="Proteomes" id="UP001431776">
    <property type="component" value="Unassembled WGS sequence"/>
</dbReference>
<evidence type="ECO:0000256" key="2">
    <source>
        <dbReference type="ARBA" id="ARBA00023015"/>
    </source>
</evidence>
<comment type="similarity">
    <text evidence="1">Belongs to the sigma-70 factor family. ECF subfamily.</text>
</comment>
<dbReference type="PANTHER" id="PTHR43133">
    <property type="entry name" value="RNA POLYMERASE ECF-TYPE SIGMA FACTO"/>
    <property type="match status" value="1"/>
</dbReference>
<reference evidence="8" key="1">
    <citation type="submission" date="2023-05" db="EMBL/GenBank/DDBJ databases">
        <title>Anaerotaeda fermentans gen. nov., sp. nov., a novel anaerobic planctomycete of the new family within the order Sedimentisphaerales isolated from Taman Peninsula, Russia.</title>
        <authorList>
            <person name="Khomyakova M.A."/>
            <person name="Merkel A.Y."/>
            <person name="Slobodkin A.I."/>
        </authorList>
    </citation>
    <scope>NUCLEOTIDE SEQUENCE</scope>
    <source>
        <strain evidence="8">M17dextr</strain>
    </source>
</reference>
<keyword evidence="9" id="KW-1185">Reference proteome</keyword>